<evidence type="ECO:0000259" key="11">
    <source>
        <dbReference type="PROSITE" id="PS50883"/>
    </source>
</evidence>
<organism evidence="12 13">
    <name type="scientific">Aeromonas enteropelogenes</name>
    <name type="common">Aeromonas trota</name>
    <dbReference type="NCBI Taxonomy" id="29489"/>
    <lineage>
        <taxon>Bacteria</taxon>
        <taxon>Pseudomonadati</taxon>
        <taxon>Pseudomonadota</taxon>
        <taxon>Gammaproteobacteria</taxon>
        <taxon>Aeromonadales</taxon>
        <taxon>Aeromonadaceae</taxon>
        <taxon>Aeromonas</taxon>
    </lineage>
</organism>
<evidence type="ECO:0000256" key="9">
    <source>
        <dbReference type="ARBA" id="ARBA00034290"/>
    </source>
</evidence>
<dbReference type="Pfam" id="PF12792">
    <property type="entry name" value="CSS-motif"/>
    <property type="match status" value="1"/>
</dbReference>
<dbReference type="PANTHER" id="PTHR33121:SF80">
    <property type="entry name" value="CYCLIC DI-GMP PHOSPHODIESTERASE PDEL"/>
    <property type="match status" value="1"/>
</dbReference>
<dbReference type="InterPro" id="IPR035919">
    <property type="entry name" value="EAL_sf"/>
</dbReference>
<name>A0A175VHF4_AEREN</name>
<dbReference type="EMBL" id="JMGO02000006">
    <property type="protein sequence ID" value="KXU79728.1"/>
    <property type="molecule type" value="Genomic_DNA"/>
</dbReference>
<evidence type="ECO:0000256" key="3">
    <source>
        <dbReference type="ARBA" id="ARBA00022475"/>
    </source>
</evidence>
<dbReference type="FunFam" id="3.20.20.450:FF:000001">
    <property type="entry name" value="Cyclic di-GMP phosphodiesterase yahA"/>
    <property type="match status" value="1"/>
</dbReference>
<comment type="caution">
    <text evidence="12">The sequence shown here is derived from an EMBL/GenBank/DDBJ whole genome shotgun (WGS) entry which is preliminary data.</text>
</comment>
<comment type="subcellular location">
    <subcellularLocation>
        <location evidence="1">Cell membrane</location>
        <topology evidence="1">Multi-pass membrane protein</topology>
    </subcellularLocation>
</comment>
<evidence type="ECO:0000313" key="12">
    <source>
        <dbReference type="EMBL" id="KXU79728.1"/>
    </source>
</evidence>
<dbReference type="InterPro" id="IPR024744">
    <property type="entry name" value="CSS-motif_dom"/>
</dbReference>
<evidence type="ECO:0000256" key="6">
    <source>
        <dbReference type="ARBA" id="ARBA00022801"/>
    </source>
</evidence>
<dbReference type="RefSeq" id="WP_026457141.1">
    <property type="nucleotide sequence ID" value="NZ_JMGO02000006.1"/>
</dbReference>
<proteinExistence type="predicted"/>
<dbReference type="SMART" id="SM00052">
    <property type="entry name" value="EAL"/>
    <property type="match status" value="1"/>
</dbReference>
<evidence type="ECO:0000313" key="13">
    <source>
        <dbReference type="Proteomes" id="UP000078435"/>
    </source>
</evidence>
<keyword evidence="6" id="KW-0378">Hydrolase</keyword>
<dbReference type="InterPro" id="IPR050706">
    <property type="entry name" value="Cyclic-di-GMP_PDE-like"/>
</dbReference>
<evidence type="ECO:0000256" key="8">
    <source>
        <dbReference type="ARBA" id="ARBA00023136"/>
    </source>
</evidence>
<feature type="transmembrane region" description="Helical" evidence="10">
    <location>
        <begin position="20"/>
        <end position="39"/>
    </location>
</feature>
<evidence type="ECO:0000256" key="4">
    <source>
        <dbReference type="ARBA" id="ARBA00022636"/>
    </source>
</evidence>
<dbReference type="CDD" id="cd01948">
    <property type="entry name" value="EAL"/>
    <property type="match status" value="1"/>
</dbReference>
<dbReference type="SUPFAM" id="SSF141868">
    <property type="entry name" value="EAL domain-like"/>
    <property type="match status" value="1"/>
</dbReference>
<dbReference type="PANTHER" id="PTHR33121">
    <property type="entry name" value="CYCLIC DI-GMP PHOSPHODIESTERASE PDEF"/>
    <property type="match status" value="1"/>
</dbReference>
<evidence type="ECO:0000256" key="5">
    <source>
        <dbReference type="ARBA" id="ARBA00022692"/>
    </source>
</evidence>
<feature type="transmembrane region" description="Helical" evidence="10">
    <location>
        <begin position="235"/>
        <end position="255"/>
    </location>
</feature>
<dbReference type="Gene3D" id="3.20.20.450">
    <property type="entry name" value="EAL domain"/>
    <property type="match status" value="1"/>
</dbReference>
<accession>A0A175VHF4</accession>
<dbReference type="AlphaFoldDB" id="A0A175VHF4"/>
<dbReference type="PROSITE" id="PS50883">
    <property type="entry name" value="EAL"/>
    <property type="match status" value="1"/>
</dbReference>
<evidence type="ECO:0000256" key="10">
    <source>
        <dbReference type="SAM" id="Phobius"/>
    </source>
</evidence>
<comment type="catalytic activity">
    <reaction evidence="9">
        <text>3',3'-c-di-GMP + H2O = 5'-phosphoguanylyl(3'-&gt;5')guanosine + H(+)</text>
        <dbReference type="Rhea" id="RHEA:24902"/>
        <dbReference type="ChEBI" id="CHEBI:15377"/>
        <dbReference type="ChEBI" id="CHEBI:15378"/>
        <dbReference type="ChEBI" id="CHEBI:58754"/>
        <dbReference type="ChEBI" id="CHEBI:58805"/>
        <dbReference type="EC" id="3.1.4.52"/>
    </reaction>
</comment>
<feature type="domain" description="EAL" evidence="11">
    <location>
        <begin position="258"/>
        <end position="512"/>
    </location>
</feature>
<dbReference type="GO" id="GO:0071111">
    <property type="term" value="F:cyclic-guanylate-specific phosphodiesterase activity"/>
    <property type="evidence" value="ECO:0007669"/>
    <property type="project" value="UniProtKB-EC"/>
</dbReference>
<gene>
    <name evidence="12" type="ORF">LCR_16535</name>
</gene>
<evidence type="ECO:0000256" key="7">
    <source>
        <dbReference type="ARBA" id="ARBA00022989"/>
    </source>
</evidence>
<dbReference type="Proteomes" id="UP000078435">
    <property type="component" value="Unassembled WGS sequence"/>
</dbReference>
<keyword evidence="7 10" id="KW-1133">Transmembrane helix</keyword>
<protein>
    <recommendedName>
        <fullName evidence="2">cyclic-guanylate-specific phosphodiesterase</fullName>
        <ecNumber evidence="2">3.1.4.52</ecNumber>
    </recommendedName>
</protein>
<keyword evidence="4" id="KW-0973">c-di-GMP</keyword>
<dbReference type="OrthoDB" id="675397at2"/>
<dbReference type="Pfam" id="PF00563">
    <property type="entry name" value="EAL"/>
    <property type="match status" value="1"/>
</dbReference>
<evidence type="ECO:0000256" key="1">
    <source>
        <dbReference type="ARBA" id="ARBA00004651"/>
    </source>
</evidence>
<keyword evidence="5 10" id="KW-0812">Transmembrane</keyword>
<evidence type="ECO:0000256" key="2">
    <source>
        <dbReference type="ARBA" id="ARBA00012282"/>
    </source>
</evidence>
<dbReference type="InterPro" id="IPR001633">
    <property type="entry name" value="EAL_dom"/>
</dbReference>
<sequence length="530" mass="59346">MFLFRLDLSRTRLRIGSTLLAFSLPLLVGGWIVHSNYLYDLKADSRASAHKAITLMEEVLDRAEQVNREVLPFVAAPCERNLLILRKKVAVEPFLRSVNLVNDGVISCTSLFGAVSEVDDGSRYLDRKLLLMRGNKVRQNHPLLVVRTEQGRDAALSAVDSSLLSFMLSLGDKPDVLFLQVGSASIDESGRYLDHAPRLERSTSLRLSSDRYPFAIYAGYSIPHYWQSLWEARQLALLSLAASALLLAWLVWWVLGRPGSPNDELKRALRAREFVPYLQLQVASDDGSMMGGEVLMRWHHATEGVIRPDLFIPQAEESGLIVPMTSQMMRSVANQLGRIQTQLPDGFHISFNISAAHCHDFSLLSECRTFLDHFAPGKVVMVLELTERELLVADNQTLSLFQQLDQMGVRLAIDDFGTGHSSLRYLQQFHVDYLKIDQSFIRRIGTESLSQHIVDNVIDLASRLGLALVAEGVETEPQATYLRSKGVQFLQGFLYSHPMPLPQFCEELQSGDIPASSPVSAREKRSVNAS</sequence>
<reference evidence="12 13" key="1">
    <citation type="submission" date="2016-02" db="EMBL/GenBank/DDBJ databases">
        <title>Draft genome sequence of Aeromonas trota strain 1999lcr isolated from cerebrospinal fluid (CSF).</title>
        <authorList>
            <person name="Dallagassa C.B."/>
            <person name="Prediger K.C."/>
            <person name="Weiss V.A."/>
            <person name="Assis F.E."/>
            <person name="Baura V."/>
            <person name="Cruz L.M."/>
            <person name="Souza E.M."/>
            <person name="Pedrosa F.O."/>
            <person name="Fadel-Picheth C.M."/>
        </authorList>
    </citation>
    <scope>NUCLEOTIDE SEQUENCE [LARGE SCALE GENOMIC DNA]</scope>
    <source>
        <strain evidence="12 13">1999lcr</strain>
    </source>
</reference>
<keyword evidence="8 10" id="KW-0472">Membrane</keyword>
<keyword evidence="3" id="KW-1003">Cell membrane</keyword>
<dbReference type="EC" id="3.1.4.52" evidence="2"/>
<dbReference type="GO" id="GO:0005886">
    <property type="term" value="C:plasma membrane"/>
    <property type="evidence" value="ECO:0007669"/>
    <property type="project" value="UniProtKB-SubCell"/>
</dbReference>